<dbReference type="Proteomes" id="UP001516400">
    <property type="component" value="Unassembled WGS sequence"/>
</dbReference>
<comment type="caution">
    <text evidence="1">The sequence shown here is derived from an EMBL/GenBank/DDBJ whole genome shotgun (WGS) entry which is preliminary data.</text>
</comment>
<sequence>GLFWDSFCQWIQNYIGNLNSIKYKHFIRQKVLSSLRTIYVYTNVSKSKEPWKCDPCNTGVNAKKSTKEYTKNDVMEKLIEMDQNHNRLFTKYKEQLQINERIQNDLSVIKKELNNREQMELNNNIIVNGIPYLQGENTEQIIQRVANKLGVSISNKTVSIDRLWKVVNENCHIKIAFENLEAKKNS</sequence>
<organism evidence="1 2">
    <name type="scientific">Cryptolaemus montrouzieri</name>
    <dbReference type="NCBI Taxonomy" id="559131"/>
    <lineage>
        <taxon>Eukaryota</taxon>
        <taxon>Metazoa</taxon>
        <taxon>Ecdysozoa</taxon>
        <taxon>Arthropoda</taxon>
        <taxon>Hexapoda</taxon>
        <taxon>Insecta</taxon>
        <taxon>Pterygota</taxon>
        <taxon>Neoptera</taxon>
        <taxon>Endopterygota</taxon>
        <taxon>Coleoptera</taxon>
        <taxon>Polyphaga</taxon>
        <taxon>Cucujiformia</taxon>
        <taxon>Coccinelloidea</taxon>
        <taxon>Coccinellidae</taxon>
        <taxon>Scymninae</taxon>
        <taxon>Scymnini</taxon>
        <taxon>Cryptolaemus</taxon>
    </lineage>
</organism>
<proteinExistence type="predicted"/>
<dbReference type="AlphaFoldDB" id="A0ABD2NHS7"/>
<protein>
    <submittedName>
        <fullName evidence="1">Uncharacterized protein</fullName>
    </submittedName>
</protein>
<feature type="non-terminal residue" evidence="1">
    <location>
        <position position="1"/>
    </location>
</feature>
<reference evidence="1 2" key="1">
    <citation type="journal article" date="2021" name="BMC Biol.">
        <title>Horizontally acquired antibacterial genes associated with adaptive radiation of ladybird beetles.</title>
        <authorList>
            <person name="Li H.S."/>
            <person name="Tang X.F."/>
            <person name="Huang Y.H."/>
            <person name="Xu Z.Y."/>
            <person name="Chen M.L."/>
            <person name="Du X.Y."/>
            <person name="Qiu B.Y."/>
            <person name="Chen P.T."/>
            <person name="Zhang W."/>
            <person name="Slipinski A."/>
            <person name="Escalona H.E."/>
            <person name="Waterhouse R.M."/>
            <person name="Zwick A."/>
            <person name="Pang H."/>
        </authorList>
    </citation>
    <scope>NUCLEOTIDE SEQUENCE [LARGE SCALE GENOMIC DNA]</scope>
    <source>
        <strain evidence="1">SYSU2018</strain>
    </source>
</reference>
<name>A0ABD2NHS7_9CUCU</name>
<evidence type="ECO:0000313" key="2">
    <source>
        <dbReference type="Proteomes" id="UP001516400"/>
    </source>
</evidence>
<keyword evidence="2" id="KW-1185">Reference proteome</keyword>
<dbReference type="EMBL" id="JABFTP020000103">
    <property type="protein sequence ID" value="KAL3277967.1"/>
    <property type="molecule type" value="Genomic_DNA"/>
</dbReference>
<gene>
    <name evidence="1" type="ORF">HHI36_013307</name>
</gene>
<evidence type="ECO:0000313" key="1">
    <source>
        <dbReference type="EMBL" id="KAL3277967.1"/>
    </source>
</evidence>
<accession>A0ABD2NHS7</accession>